<evidence type="ECO:0000256" key="1">
    <source>
        <dbReference type="SAM" id="Phobius"/>
    </source>
</evidence>
<organism evidence="2 3">
    <name type="scientific">Candidatus Giovannonibacteria bacterium GW2011_GWC2_44_8</name>
    <dbReference type="NCBI Taxonomy" id="1618657"/>
    <lineage>
        <taxon>Bacteria</taxon>
        <taxon>Candidatus Giovannoniibacteriota</taxon>
    </lineage>
</organism>
<accession>A0A0G1K650</accession>
<name>A0A0G1K650_9BACT</name>
<sequence>MFRNDPMWKYKIMNFIIGGAIAVIVSTLLVLGLKIFIPAPEYPSYARDYGSCATGDQACYERQQREYQDRQEEYAKLSKTYGGKIFIAANVAGIIVLLLGILCFALGLGTNIGVGIILSGAFGIIYGYALGWAGADDAVKFGVGVVVALILIGGGVAVNRMHAKAAASVSMPGSDQIKV</sequence>
<dbReference type="AlphaFoldDB" id="A0A0G1K650"/>
<evidence type="ECO:0000313" key="3">
    <source>
        <dbReference type="Proteomes" id="UP000034889"/>
    </source>
</evidence>
<dbReference type="EMBL" id="LCJM01000005">
    <property type="protein sequence ID" value="KKT79060.1"/>
    <property type="molecule type" value="Genomic_DNA"/>
</dbReference>
<feature type="transmembrane region" description="Helical" evidence="1">
    <location>
        <begin position="85"/>
        <end position="108"/>
    </location>
</feature>
<evidence type="ECO:0000313" key="2">
    <source>
        <dbReference type="EMBL" id="KKT79060.1"/>
    </source>
</evidence>
<gene>
    <name evidence="2" type="ORF">UW74_C0005G0006</name>
</gene>
<keyword evidence="1" id="KW-1133">Transmembrane helix</keyword>
<comment type="caution">
    <text evidence="2">The sequence shown here is derived from an EMBL/GenBank/DDBJ whole genome shotgun (WGS) entry which is preliminary data.</text>
</comment>
<dbReference type="Proteomes" id="UP000034889">
    <property type="component" value="Unassembled WGS sequence"/>
</dbReference>
<reference evidence="2 3" key="1">
    <citation type="journal article" date="2015" name="Nature">
        <title>rRNA introns, odd ribosomes, and small enigmatic genomes across a large radiation of phyla.</title>
        <authorList>
            <person name="Brown C.T."/>
            <person name="Hug L.A."/>
            <person name="Thomas B.C."/>
            <person name="Sharon I."/>
            <person name="Castelle C.J."/>
            <person name="Singh A."/>
            <person name="Wilkins M.J."/>
            <person name="Williams K.H."/>
            <person name="Banfield J.F."/>
        </authorList>
    </citation>
    <scope>NUCLEOTIDE SEQUENCE [LARGE SCALE GENOMIC DNA]</scope>
</reference>
<keyword evidence="1" id="KW-0812">Transmembrane</keyword>
<feature type="transmembrane region" description="Helical" evidence="1">
    <location>
        <begin position="115"/>
        <end position="135"/>
    </location>
</feature>
<feature type="transmembrane region" description="Helical" evidence="1">
    <location>
        <begin position="141"/>
        <end position="158"/>
    </location>
</feature>
<feature type="transmembrane region" description="Helical" evidence="1">
    <location>
        <begin position="12"/>
        <end position="37"/>
    </location>
</feature>
<proteinExistence type="predicted"/>
<keyword evidence="1" id="KW-0472">Membrane</keyword>
<protein>
    <submittedName>
        <fullName evidence="2">Uncharacterized protein</fullName>
    </submittedName>
</protein>